<proteinExistence type="predicted"/>
<dbReference type="InterPro" id="IPR050963">
    <property type="entry name" value="Sirohydro_Cobaltochel/CbiX"/>
</dbReference>
<dbReference type="CDD" id="cd03416">
    <property type="entry name" value="CbiX_SirB_N"/>
    <property type="match status" value="1"/>
</dbReference>
<dbReference type="OrthoDB" id="9797895at2"/>
<dbReference type="STRING" id="29349.CLOTH_11500"/>
<evidence type="ECO:0000256" key="1">
    <source>
        <dbReference type="ARBA" id="ARBA00022723"/>
    </source>
</evidence>
<keyword evidence="4" id="KW-1185">Reference proteome</keyword>
<protein>
    <submittedName>
        <fullName evidence="3">Sirohydrochlorin ferrochelatase</fullName>
        <ecNumber evidence="3">4.99.1.4</ecNumber>
    </submittedName>
</protein>
<dbReference type="AlphaFoldDB" id="A0A1V4I7L5"/>
<evidence type="ECO:0000256" key="2">
    <source>
        <dbReference type="ARBA" id="ARBA00023239"/>
    </source>
</evidence>
<dbReference type="InterPro" id="IPR002762">
    <property type="entry name" value="CbiX-like"/>
</dbReference>
<dbReference type="EC" id="4.99.1.4" evidence="3"/>
<evidence type="ECO:0000313" key="3">
    <source>
        <dbReference type="EMBL" id="OPJ55972.1"/>
    </source>
</evidence>
<keyword evidence="2 3" id="KW-0456">Lyase</keyword>
<dbReference type="RefSeq" id="WP_079412028.1">
    <property type="nucleotide sequence ID" value="NZ_MZGW01000003.1"/>
</dbReference>
<sequence>MKGLIILAHGSKINEVKEVLLRIIDEVKSKVSYDLVEGAYLQFIDPSLEACIHRLYKKGCTDITIFPLFLFNGSHIRNCIPNEIDSIQRKYIGLKIRFLESIGYDPNLIEIIIRRVQ</sequence>
<comment type="caution">
    <text evidence="3">The sequence shown here is derived from an EMBL/GenBank/DDBJ whole genome shotgun (WGS) entry which is preliminary data.</text>
</comment>
<dbReference type="GO" id="GO:0051266">
    <property type="term" value="F:sirohydrochlorin ferrochelatase activity"/>
    <property type="evidence" value="ECO:0007669"/>
    <property type="project" value="UniProtKB-EC"/>
</dbReference>
<dbReference type="GO" id="GO:0046872">
    <property type="term" value="F:metal ion binding"/>
    <property type="evidence" value="ECO:0007669"/>
    <property type="project" value="UniProtKB-KW"/>
</dbReference>
<accession>A0A1V4I7L5</accession>
<gene>
    <name evidence="3" type="primary">sirB</name>
    <name evidence="3" type="ORF">CLOTH_11500</name>
</gene>
<keyword evidence="1" id="KW-0479">Metal-binding</keyword>
<dbReference type="EMBL" id="MZGW01000003">
    <property type="protein sequence ID" value="OPJ55972.1"/>
    <property type="molecule type" value="Genomic_DNA"/>
</dbReference>
<dbReference type="Proteomes" id="UP000190140">
    <property type="component" value="Unassembled WGS sequence"/>
</dbReference>
<organism evidence="3 4">
    <name type="scientific">Alkalithermobacter paradoxus</name>
    <dbReference type="NCBI Taxonomy" id="29349"/>
    <lineage>
        <taxon>Bacteria</taxon>
        <taxon>Bacillati</taxon>
        <taxon>Bacillota</taxon>
        <taxon>Clostridia</taxon>
        <taxon>Peptostreptococcales</taxon>
        <taxon>Tepidibacteraceae</taxon>
        <taxon>Alkalithermobacter</taxon>
    </lineage>
</organism>
<name>A0A1V4I7L5_9FIRM</name>
<dbReference type="Gene3D" id="3.40.50.1400">
    <property type="match status" value="1"/>
</dbReference>
<dbReference type="PANTHER" id="PTHR33542:SF3">
    <property type="entry name" value="SIROHYDROCHLORIN FERROCHELATASE, CHLOROPLASTIC"/>
    <property type="match status" value="1"/>
</dbReference>
<dbReference type="Pfam" id="PF01903">
    <property type="entry name" value="CbiX"/>
    <property type="match status" value="1"/>
</dbReference>
<evidence type="ECO:0000313" key="4">
    <source>
        <dbReference type="Proteomes" id="UP000190140"/>
    </source>
</evidence>
<dbReference type="SUPFAM" id="SSF53800">
    <property type="entry name" value="Chelatase"/>
    <property type="match status" value="1"/>
</dbReference>
<reference evidence="3 4" key="1">
    <citation type="submission" date="2017-03" db="EMBL/GenBank/DDBJ databases">
        <title>Genome sequence of Clostridium thermoalcaliphilum DSM 7309.</title>
        <authorList>
            <person name="Poehlein A."/>
            <person name="Daniel R."/>
        </authorList>
    </citation>
    <scope>NUCLEOTIDE SEQUENCE [LARGE SCALE GENOMIC DNA]</scope>
    <source>
        <strain evidence="3 4">DSM 7309</strain>
    </source>
</reference>
<dbReference type="PANTHER" id="PTHR33542">
    <property type="entry name" value="SIROHYDROCHLORIN FERROCHELATASE, CHLOROPLASTIC"/>
    <property type="match status" value="1"/>
</dbReference>